<evidence type="ECO:0000256" key="4">
    <source>
        <dbReference type="SAM" id="MobiDB-lite"/>
    </source>
</evidence>
<dbReference type="InterPro" id="IPR036965">
    <property type="entry name" value="Terpene_synth_N_sf"/>
</dbReference>
<comment type="cofactor">
    <cofactor evidence="1">
        <name>Mg(2+)</name>
        <dbReference type="ChEBI" id="CHEBI:18420"/>
    </cofactor>
</comment>
<dbReference type="InterPro" id="IPR001906">
    <property type="entry name" value="Terpene_synth_N"/>
</dbReference>
<dbReference type="AlphaFoldDB" id="A0A2U1M9U1"/>
<organism evidence="6 7">
    <name type="scientific">Artemisia annua</name>
    <name type="common">Sweet wormwood</name>
    <dbReference type="NCBI Taxonomy" id="35608"/>
    <lineage>
        <taxon>Eukaryota</taxon>
        <taxon>Viridiplantae</taxon>
        <taxon>Streptophyta</taxon>
        <taxon>Embryophyta</taxon>
        <taxon>Tracheophyta</taxon>
        <taxon>Spermatophyta</taxon>
        <taxon>Magnoliopsida</taxon>
        <taxon>eudicotyledons</taxon>
        <taxon>Gunneridae</taxon>
        <taxon>Pentapetalae</taxon>
        <taxon>asterids</taxon>
        <taxon>campanulids</taxon>
        <taxon>Asterales</taxon>
        <taxon>Asteraceae</taxon>
        <taxon>Asteroideae</taxon>
        <taxon>Anthemideae</taxon>
        <taxon>Artemisiinae</taxon>
        <taxon>Artemisia</taxon>
    </lineage>
</organism>
<dbReference type="EMBL" id="PKPP01006007">
    <property type="protein sequence ID" value="PWA58034.1"/>
    <property type="molecule type" value="Genomic_DNA"/>
</dbReference>
<dbReference type="GO" id="GO:0010333">
    <property type="term" value="F:terpene synthase activity"/>
    <property type="evidence" value="ECO:0007669"/>
    <property type="project" value="InterPro"/>
</dbReference>
<dbReference type="GO" id="GO:0016740">
    <property type="term" value="F:transferase activity"/>
    <property type="evidence" value="ECO:0007669"/>
    <property type="project" value="UniProtKB-KW"/>
</dbReference>
<dbReference type="OrthoDB" id="1921927at2759"/>
<dbReference type="SUPFAM" id="SSF48239">
    <property type="entry name" value="Terpenoid cyclases/Protein prenyltransferases"/>
    <property type="match status" value="1"/>
</dbReference>
<dbReference type="PANTHER" id="PTHR31225">
    <property type="entry name" value="OS04G0344100 PROTEIN-RELATED"/>
    <property type="match status" value="1"/>
</dbReference>
<dbReference type="STRING" id="35608.A0A2U1M9U1"/>
<keyword evidence="3" id="KW-0456">Lyase</keyword>
<evidence type="ECO:0000256" key="1">
    <source>
        <dbReference type="ARBA" id="ARBA00001946"/>
    </source>
</evidence>
<reference evidence="6 7" key="1">
    <citation type="journal article" date="2018" name="Mol. Plant">
        <title>The genome of Artemisia annua provides insight into the evolution of Asteraceae family and artemisinin biosynthesis.</title>
        <authorList>
            <person name="Shen Q."/>
            <person name="Zhang L."/>
            <person name="Liao Z."/>
            <person name="Wang S."/>
            <person name="Yan T."/>
            <person name="Shi P."/>
            <person name="Liu M."/>
            <person name="Fu X."/>
            <person name="Pan Q."/>
            <person name="Wang Y."/>
            <person name="Lv Z."/>
            <person name="Lu X."/>
            <person name="Zhang F."/>
            <person name="Jiang W."/>
            <person name="Ma Y."/>
            <person name="Chen M."/>
            <person name="Hao X."/>
            <person name="Li L."/>
            <person name="Tang Y."/>
            <person name="Lv G."/>
            <person name="Zhou Y."/>
            <person name="Sun X."/>
            <person name="Brodelius P.E."/>
            <person name="Rose J.K.C."/>
            <person name="Tang K."/>
        </authorList>
    </citation>
    <scope>NUCLEOTIDE SEQUENCE [LARGE SCALE GENOMIC DNA]</scope>
    <source>
        <strain evidence="7">cv. Huhao1</strain>
        <tissue evidence="6">Leaf</tissue>
    </source>
</reference>
<dbReference type="Proteomes" id="UP000245207">
    <property type="component" value="Unassembled WGS sequence"/>
</dbReference>
<evidence type="ECO:0000313" key="7">
    <source>
        <dbReference type="Proteomes" id="UP000245207"/>
    </source>
</evidence>
<sequence length="386" mass="44036">MAFLKRIFHESRLSKVVIHSHKNNRQPSNVKLSLTPSIHDPRNTWRITNSDKLKHSSSSLTPYESLCKHIDIATSEEDEDTRHAELIKRVRSLMTKVTDDNGFEDLIMVDALQRLAIDYHFEDEINTILRKRYNQFNNSDLFEHKNLFEVSLCFRILRQNGFYVSADAFMKFKGNCKNFDEKWNNDIIGLMALYEASQFSTQGETILDEAANFSYHLLHDMIDDLHNDALIGMVRHALNSPFQKTIPLFDIKNSAKYYNGTVLQEIAKLDFNKLQSIHHKELHQVSSEVDMSSMDAKTHGMERKIHEGKLVLVGDDGVPIKLLNVDQPTAIDPFPCLSNAFGTPNSSTKEAIVATNESTSIKRHTNSVNGDKSNTGHAFYVDHQNG</sequence>
<evidence type="ECO:0000259" key="5">
    <source>
        <dbReference type="Pfam" id="PF01397"/>
    </source>
</evidence>
<keyword evidence="7" id="KW-1185">Reference proteome</keyword>
<accession>A0A2U1M9U1</accession>
<proteinExistence type="predicted"/>
<dbReference type="InterPro" id="IPR008930">
    <property type="entry name" value="Terpenoid_cyclase/PrenylTrfase"/>
</dbReference>
<dbReference type="Gene3D" id="1.10.600.10">
    <property type="entry name" value="Farnesyl Diphosphate Synthase"/>
    <property type="match status" value="1"/>
</dbReference>
<dbReference type="InterPro" id="IPR008949">
    <property type="entry name" value="Isoprenoid_synthase_dom_sf"/>
</dbReference>
<name>A0A2U1M9U1_ARTAN</name>
<dbReference type="Pfam" id="PF01397">
    <property type="entry name" value="Terpene_synth"/>
    <property type="match status" value="1"/>
</dbReference>
<gene>
    <name evidence="6" type="ORF">CTI12_AA405060</name>
</gene>
<feature type="compositionally biased region" description="Polar residues" evidence="4">
    <location>
        <begin position="366"/>
        <end position="376"/>
    </location>
</feature>
<evidence type="ECO:0000313" key="6">
    <source>
        <dbReference type="EMBL" id="PWA58034.1"/>
    </source>
</evidence>
<protein>
    <submittedName>
        <fullName evidence="6">Terpenoid cyclases/protein prenyltransferase alpha-alpha toroid</fullName>
    </submittedName>
</protein>
<keyword evidence="2" id="KW-0460">Magnesium</keyword>
<dbReference type="PANTHER" id="PTHR31225:SF0">
    <property type="entry name" value="S-(+)-LINALOOL SYNTHASE, CHLOROPLASTIC"/>
    <property type="match status" value="1"/>
</dbReference>
<evidence type="ECO:0000256" key="2">
    <source>
        <dbReference type="ARBA" id="ARBA00022842"/>
    </source>
</evidence>
<dbReference type="GO" id="GO:0016114">
    <property type="term" value="P:terpenoid biosynthetic process"/>
    <property type="evidence" value="ECO:0007669"/>
    <property type="project" value="InterPro"/>
</dbReference>
<feature type="region of interest" description="Disordered" evidence="4">
    <location>
        <begin position="363"/>
        <end position="386"/>
    </location>
</feature>
<evidence type="ECO:0000256" key="3">
    <source>
        <dbReference type="ARBA" id="ARBA00023239"/>
    </source>
</evidence>
<dbReference type="Gene3D" id="1.50.10.130">
    <property type="entry name" value="Terpene synthase, N-terminal domain"/>
    <property type="match status" value="1"/>
</dbReference>
<dbReference type="InterPro" id="IPR050148">
    <property type="entry name" value="Terpene_synthase-like"/>
</dbReference>
<comment type="caution">
    <text evidence="6">The sequence shown here is derived from an EMBL/GenBank/DDBJ whole genome shotgun (WGS) entry which is preliminary data.</text>
</comment>
<feature type="domain" description="Terpene synthase N-terminal" evidence="5">
    <location>
        <begin position="74"/>
        <end position="238"/>
    </location>
</feature>
<keyword evidence="6" id="KW-0808">Transferase</keyword>